<feature type="active site" description="Proton acceptor" evidence="9">
    <location>
        <position position="274"/>
    </location>
</feature>
<dbReference type="SMART" id="SM01192">
    <property type="entry name" value="Enolase_C"/>
    <property type="match status" value="1"/>
</dbReference>
<evidence type="ECO:0000259" key="11">
    <source>
        <dbReference type="SMART" id="SM01193"/>
    </source>
</evidence>
<dbReference type="InterPro" id="IPR029017">
    <property type="entry name" value="Enolase-like_N"/>
</dbReference>
<keyword evidence="9" id="KW-0963">Cytoplasm</keyword>
<name>A0A1F6NEY9_9BACT</name>
<evidence type="ECO:0000313" key="13">
    <source>
        <dbReference type="Proteomes" id="UP000176300"/>
    </source>
</evidence>
<dbReference type="GO" id="GO:0000015">
    <property type="term" value="C:phosphopyruvate hydratase complex"/>
    <property type="evidence" value="ECO:0007669"/>
    <property type="project" value="InterPro"/>
</dbReference>
<dbReference type="EC" id="4.2.1.11" evidence="3 9"/>
<dbReference type="InterPro" id="IPR020810">
    <property type="entry name" value="Enolase_C"/>
</dbReference>
<dbReference type="InterPro" id="IPR020811">
    <property type="entry name" value="Enolase_N"/>
</dbReference>
<comment type="similarity">
    <text evidence="2 9">Belongs to the enolase family.</text>
</comment>
<keyword evidence="6 9" id="KW-0460">Magnesium</keyword>
<dbReference type="CDD" id="cd03313">
    <property type="entry name" value="enolase"/>
    <property type="match status" value="1"/>
</dbReference>
<evidence type="ECO:0000256" key="3">
    <source>
        <dbReference type="ARBA" id="ARBA00012058"/>
    </source>
</evidence>
<dbReference type="UniPathway" id="UPA00109">
    <property type="reaction ID" value="UER00187"/>
</dbReference>
<dbReference type="PANTHER" id="PTHR11902:SF1">
    <property type="entry name" value="ENOLASE"/>
    <property type="match status" value="1"/>
</dbReference>
<dbReference type="PROSITE" id="PS00164">
    <property type="entry name" value="ENOLASE"/>
    <property type="match status" value="1"/>
</dbReference>
<evidence type="ECO:0000256" key="4">
    <source>
        <dbReference type="ARBA" id="ARBA00017068"/>
    </source>
</evidence>
<organism evidence="12 13">
    <name type="scientific">Candidatus Magasanikbacteria bacterium RIFOXYB1_FULL_40_15</name>
    <dbReference type="NCBI Taxonomy" id="1798697"/>
    <lineage>
        <taxon>Bacteria</taxon>
        <taxon>Candidatus Magasanikiibacteriota</taxon>
    </lineage>
</organism>
<feature type="binding site" evidence="9">
    <location>
        <position position="101"/>
    </location>
    <ligand>
        <name>(2R)-2-phosphoglycerate</name>
        <dbReference type="ChEBI" id="CHEBI:58289"/>
    </ligand>
</feature>
<reference evidence="12 13" key="1">
    <citation type="journal article" date="2016" name="Nat. Commun.">
        <title>Thousands of microbial genomes shed light on interconnected biogeochemical processes in an aquifer system.</title>
        <authorList>
            <person name="Anantharaman K."/>
            <person name="Brown C.T."/>
            <person name="Hug L.A."/>
            <person name="Sharon I."/>
            <person name="Castelle C.J."/>
            <person name="Probst A.J."/>
            <person name="Thomas B.C."/>
            <person name="Singh A."/>
            <person name="Wilkins M.J."/>
            <person name="Karaoz U."/>
            <person name="Brodie E.L."/>
            <person name="Williams K.H."/>
            <person name="Hubbard S.S."/>
            <person name="Banfield J.F."/>
        </authorList>
    </citation>
    <scope>NUCLEOTIDE SEQUENCE [LARGE SCALE GENOMIC DNA]</scope>
</reference>
<feature type="domain" description="Enolase N-terminal" evidence="11">
    <location>
        <begin position="1"/>
        <end position="67"/>
    </location>
</feature>
<dbReference type="HAMAP" id="MF_00318">
    <property type="entry name" value="Enolase"/>
    <property type="match status" value="1"/>
</dbReference>
<dbReference type="InterPro" id="IPR036849">
    <property type="entry name" value="Enolase-like_C_sf"/>
</dbReference>
<dbReference type="NCBIfam" id="TIGR01060">
    <property type="entry name" value="eno"/>
    <property type="match status" value="1"/>
</dbReference>
<dbReference type="GO" id="GO:0009986">
    <property type="term" value="C:cell surface"/>
    <property type="evidence" value="ECO:0007669"/>
    <property type="project" value="UniProtKB-SubCell"/>
</dbReference>
<dbReference type="InterPro" id="IPR000941">
    <property type="entry name" value="Enolase"/>
</dbReference>
<keyword evidence="5 9" id="KW-0964">Secreted</keyword>
<dbReference type="STRING" id="1798697.A2373_03230"/>
<feature type="binding site" evidence="9">
    <location>
        <position position="304"/>
    </location>
    <ligand>
        <name>(2R)-2-phosphoglycerate</name>
        <dbReference type="ChEBI" id="CHEBI:58289"/>
    </ligand>
</feature>
<comment type="cofactor">
    <cofactor evidence="9">
        <name>Mg(2+)</name>
        <dbReference type="ChEBI" id="CHEBI:18420"/>
    </cofactor>
    <text evidence="9">Binds a second Mg(2+) ion via substrate during catalysis.</text>
</comment>
<evidence type="ECO:0000256" key="7">
    <source>
        <dbReference type="ARBA" id="ARBA00023152"/>
    </source>
</evidence>
<feature type="binding site" evidence="9">
    <location>
        <position position="179"/>
    </location>
    <ligand>
        <name>Mg(2+)</name>
        <dbReference type="ChEBI" id="CHEBI:18420"/>
    </ligand>
</feature>
<gene>
    <name evidence="9" type="primary">eno</name>
    <name evidence="12" type="ORF">A2373_03230</name>
</gene>
<sequence length="350" mass="38916">MKNVNTEINDALRGMNVFAQRKIDEKMIELDGTPNKKKLGANAILAVSLACARAAAASANVPLYRYIRDSYKLKENGWKMPVPTMNIINGGRHADNNLTIQEFMIVPINKEMKERVRMGSQIFHSLASILREKGYGTAVGDEGGFAPNLLNNEQAIKLLMSAIKAAGFTAGKDVYLAMDIAASEFYRNGKYYFVNQKQASTADKMIRVLSGWVNKYPIVSIEDALSEDDWENWTILTKKFGKELVLVGDDLFVTNSERIKQGIDKKAGNAVLIKLNQIGTLSETIDAVYLAKKNNYKVSISHRSGETADAFIADLAVAVNADFIKTGSLSRSERVEKYNRLMKIESEIKK</sequence>
<keyword evidence="12" id="KW-0670">Pyruvate</keyword>
<evidence type="ECO:0000256" key="1">
    <source>
        <dbReference type="ARBA" id="ARBA00005031"/>
    </source>
</evidence>
<dbReference type="GO" id="GO:0006096">
    <property type="term" value="P:glycolytic process"/>
    <property type="evidence" value="ECO:0007669"/>
    <property type="project" value="UniProtKB-UniRule"/>
</dbReference>
<dbReference type="EMBL" id="MFQS01000042">
    <property type="protein sequence ID" value="OGH82410.1"/>
    <property type="molecule type" value="Genomic_DNA"/>
</dbReference>
<evidence type="ECO:0000256" key="9">
    <source>
        <dbReference type="HAMAP-Rule" id="MF_00318"/>
    </source>
</evidence>
<dbReference type="PANTHER" id="PTHR11902">
    <property type="entry name" value="ENOLASE"/>
    <property type="match status" value="1"/>
</dbReference>
<feature type="binding site" evidence="9">
    <location>
        <position position="274"/>
    </location>
    <ligand>
        <name>(2R)-2-phosphoglycerate</name>
        <dbReference type="ChEBI" id="CHEBI:58289"/>
    </ligand>
</feature>
<dbReference type="SUPFAM" id="SSF51604">
    <property type="entry name" value="Enolase C-terminal domain-like"/>
    <property type="match status" value="1"/>
</dbReference>
<dbReference type="GO" id="GO:0005576">
    <property type="term" value="C:extracellular region"/>
    <property type="evidence" value="ECO:0007669"/>
    <property type="project" value="UniProtKB-SubCell"/>
</dbReference>
<dbReference type="Pfam" id="PF00113">
    <property type="entry name" value="Enolase_C"/>
    <property type="match status" value="1"/>
</dbReference>
<evidence type="ECO:0000256" key="5">
    <source>
        <dbReference type="ARBA" id="ARBA00022525"/>
    </source>
</evidence>
<comment type="caution">
    <text evidence="12">The sequence shown here is derived from an EMBL/GenBank/DDBJ whole genome shotgun (WGS) entry which is preliminary data.</text>
</comment>
<dbReference type="SFLD" id="SFLDG00178">
    <property type="entry name" value="enolase"/>
    <property type="match status" value="1"/>
</dbReference>
<evidence type="ECO:0000256" key="6">
    <source>
        <dbReference type="ARBA" id="ARBA00022842"/>
    </source>
</evidence>
<dbReference type="SMART" id="SM01193">
    <property type="entry name" value="Enolase_N"/>
    <property type="match status" value="1"/>
</dbReference>
<evidence type="ECO:0000259" key="10">
    <source>
        <dbReference type="SMART" id="SM01192"/>
    </source>
</evidence>
<feature type="binding site" evidence="9">
    <location>
        <position position="325"/>
    </location>
    <ligand>
        <name>(2R)-2-phosphoglycerate</name>
        <dbReference type="ChEBI" id="CHEBI:58289"/>
    </ligand>
</feature>
<comment type="catalytic activity">
    <reaction evidence="9">
        <text>(2R)-2-phosphoglycerate = phosphoenolpyruvate + H2O</text>
        <dbReference type="Rhea" id="RHEA:10164"/>
        <dbReference type="ChEBI" id="CHEBI:15377"/>
        <dbReference type="ChEBI" id="CHEBI:58289"/>
        <dbReference type="ChEBI" id="CHEBI:58702"/>
        <dbReference type="EC" id="4.2.1.11"/>
    </reaction>
</comment>
<comment type="function">
    <text evidence="9">Catalyzes the reversible conversion of 2-phosphoglycerate (2-PG) into phosphoenolpyruvate (PEP). It is essential for the degradation of carbohydrates via glycolysis.</text>
</comment>
<dbReference type="AlphaFoldDB" id="A0A1F6NEY9"/>
<comment type="pathway">
    <text evidence="1 9">Carbohydrate degradation; glycolysis; pyruvate from D-glyceraldehyde 3-phosphate: step 4/5.</text>
</comment>
<feature type="active site" description="Proton donor" evidence="9">
    <location>
        <position position="142"/>
    </location>
</feature>
<keyword evidence="9" id="KW-0479">Metal-binding</keyword>
<dbReference type="InterPro" id="IPR020809">
    <property type="entry name" value="Enolase_CS"/>
</dbReference>
<evidence type="ECO:0000313" key="12">
    <source>
        <dbReference type="EMBL" id="OGH82410.1"/>
    </source>
</evidence>
<dbReference type="SUPFAM" id="SSF54826">
    <property type="entry name" value="Enolase N-terminal domain-like"/>
    <property type="match status" value="1"/>
</dbReference>
<dbReference type="SFLD" id="SFLDS00001">
    <property type="entry name" value="Enolase"/>
    <property type="match status" value="1"/>
</dbReference>
<keyword evidence="8 9" id="KW-0456">Lyase</keyword>
<evidence type="ECO:0000256" key="2">
    <source>
        <dbReference type="ARBA" id="ARBA00009604"/>
    </source>
</evidence>
<dbReference type="GO" id="GO:0004634">
    <property type="term" value="F:phosphopyruvate hydratase activity"/>
    <property type="evidence" value="ECO:0007669"/>
    <property type="project" value="UniProtKB-UniRule"/>
</dbReference>
<dbReference type="Gene3D" id="3.20.20.120">
    <property type="entry name" value="Enolase-like C-terminal domain"/>
    <property type="match status" value="1"/>
</dbReference>
<dbReference type="PRINTS" id="PR00148">
    <property type="entry name" value="ENOLASE"/>
</dbReference>
<feature type="binding site" evidence="9">
    <location>
        <position position="222"/>
    </location>
    <ligand>
        <name>Mg(2+)</name>
        <dbReference type="ChEBI" id="CHEBI:18420"/>
    </ligand>
</feature>
<feature type="domain" description="Enolase C-terminal TIM barrel" evidence="10">
    <location>
        <begin position="77"/>
        <end position="350"/>
    </location>
</feature>
<dbReference type="GO" id="GO:0000287">
    <property type="term" value="F:magnesium ion binding"/>
    <property type="evidence" value="ECO:0007669"/>
    <property type="project" value="UniProtKB-UniRule"/>
</dbReference>
<feature type="binding site" evidence="9">
    <location>
        <position position="303"/>
    </location>
    <ligand>
        <name>(2R)-2-phosphoglycerate</name>
        <dbReference type="ChEBI" id="CHEBI:58289"/>
    </ligand>
</feature>
<dbReference type="Pfam" id="PF03952">
    <property type="entry name" value="Enolase_N"/>
    <property type="match status" value="1"/>
</dbReference>
<evidence type="ECO:0000256" key="8">
    <source>
        <dbReference type="ARBA" id="ARBA00023239"/>
    </source>
</evidence>
<dbReference type="Proteomes" id="UP000176300">
    <property type="component" value="Unassembled WGS sequence"/>
</dbReference>
<protein>
    <recommendedName>
        <fullName evidence="4 9">Enolase</fullName>
        <ecNumber evidence="3 9">4.2.1.11</ecNumber>
    </recommendedName>
    <alternativeName>
        <fullName evidence="9">2-phospho-D-glycerate hydro-lyase</fullName>
    </alternativeName>
    <alternativeName>
        <fullName evidence="9">2-phosphoglycerate dehydratase</fullName>
    </alternativeName>
</protein>
<feature type="binding site" evidence="9">
    <location>
        <position position="249"/>
    </location>
    <ligand>
        <name>Mg(2+)</name>
        <dbReference type="ChEBI" id="CHEBI:18420"/>
    </ligand>
</feature>
<proteinExistence type="inferred from homology"/>
<dbReference type="Gene3D" id="3.30.390.10">
    <property type="entry name" value="Enolase-like, N-terminal domain"/>
    <property type="match status" value="1"/>
</dbReference>
<comment type="subcellular location">
    <subcellularLocation>
        <location evidence="9">Cytoplasm</location>
    </subcellularLocation>
    <subcellularLocation>
        <location evidence="9">Secreted</location>
    </subcellularLocation>
    <subcellularLocation>
        <location evidence="9">Cell surface</location>
    </subcellularLocation>
    <text evidence="9">Fractions of enolase are present in both the cytoplasm and on the cell surface.</text>
</comment>
<accession>A0A1F6NEY9</accession>
<keyword evidence="7 9" id="KW-0324">Glycolysis</keyword>